<gene>
    <name evidence="3" type="ORF">PCL_00663</name>
    <name evidence="2" type="ORF">Purlil1_10943</name>
</gene>
<dbReference type="EMBL" id="LCWV01000011">
    <property type="protein sequence ID" value="PWI69751.1"/>
    <property type="molecule type" value="Genomic_DNA"/>
</dbReference>
<dbReference type="AlphaFoldDB" id="A0A2U3E5F1"/>
<dbReference type="Proteomes" id="UP001287286">
    <property type="component" value="Unassembled WGS sequence"/>
</dbReference>
<accession>A0A2U3E5F1</accession>
<feature type="region of interest" description="Disordered" evidence="1">
    <location>
        <begin position="137"/>
        <end position="159"/>
    </location>
</feature>
<comment type="caution">
    <text evidence="3">The sequence shown here is derived from an EMBL/GenBank/DDBJ whole genome shotgun (WGS) entry which is preliminary data.</text>
</comment>
<sequence>MGPRRKNERPRQYWTIVAARRMRASITCKHVFSSCGGDEKMMAVMLRPTGATGPRSTAHALGGSRQLFSCLYQVPPSDDGQPRRWSGGGGEETCGAAGPVNPREQHFPVESVRGRSCAEPPTGWLVSTRAAPRLAGKVKSSAWGPSPSKAQGGPPGTHPPDLAWWGGLGRRRALQAAQPRWKRWRNGRGGAAGAGQSKLSISPQDLHGPTGDTCRTGVPDGGSAPSLCASTINTPKGGVQPSIFTRRCPQFKMASYVRVPVCSRYAVYRGLRALSFAYLYHLYDTTKRARRGIPLLPRGRPRGDTPVPFQNP</sequence>
<reference evidence="3 4" key="2">
    <citation type="journal article" date="2016" name="Front. Microbiol.">
        <title>Genome and transcriptome sequences reveal the specific parasitism of the nematophagous Purpureocillium lilacinum 36-1.</title>
        <authorList>
            <person name="Xie J."/>
            <person name="Li S."/>
            <person name="Mo C."/>
            <person name="Xiao X."/>
            <person name="Peng D."/>
            <person name="Wang G."/>
            <person name="Xiao Y."/>
        </authorList>
    </citation>
    <scope>NUCLEOTIDE SEQUENCE [LARGE SCALE GENOMIC DNA]</scope>
    <source>
        <strain evidence="3 4">36-1</strain>
    </source>
</reference>
<name>A0A2U3E5F1_PURLI</name>
<dbReference type="Proteomes" id="UP000245956">
    <property type="component" value="Unassembled WGS sequence"/>
</dbReference>
<evidence type="ECO:0000256" key="1">
    <source>
        <dbReference type="SAM" id="MobiDB-lite"/>
    </source>
</evidence>
<reference evidence="3" key="1">
    <citation type="submission" date="2015-05" db="EMBL/GenBank/DDBJ databases">
        <authorList>
            <person name="Wang D.B."/>
            <person name="Wang M."/>
        </authorList>
    </citation>
    <scope>NUCLEOTIDE SEQUENCE</scope>
    <source>
        <strain evidence="3">36-1</strain>
    </source>
</reference>
<evidence type="ECO:0000313" key="4">
    <source>
        <dbReference type="Proteomes" id="UP000245956"/>
    </source>
</evidence>
<evidence type="ECO:0000313" key="5">
    <source>
        <dbReference type="Proteomes" id="UP001287286"/>
    </source>
</evidence>
<protein>
    <submittedName>
        <fullName evidence="3">Uncharacterized protein</fullName>
    </submittedName>
</protein>
<reference evidence="2 5" key="4">
    <citation type="journal article" date="2024" name="Microbiol. Resour. Announc.">
        <title>Genome annotations for the ascomycete fungi Trichoderma harzianum, Trichoderma aggressivum, and Purpureocillium lilacinum.</title>
        <authorList>
            <person name="Beijen E.P.W."/>
            <person name="Ohm R.A."/>
        </authorList>
    </citation>
    <scope>NUCLEOTIDE SEQUENCE [LARGE SCALE GENOMIC DNA]</scope>
    <source>
        <strain evidence="2 5">CBS 150709</strain>
    </source>
</reference>
<feature type="region of interest" description="Disordered" evidence="1">
    <location>
        <begin position="178"/>
        <end position="209"/>
    </location>
</feature>
<reference evidence="2" key="3">
    <citation type="submission" date="2023-11" db="EMBL/GenBank/DDBJ databases">
        <authorList>
            <person name="Beijen E."/>
            <person name="Ohm R.A."/>
        </authorList>
    </citation>
    <scope>NUCLEOTIDE SEQUENCE</scope>
    <source>
        <strain evidence="2">CBS 150709</strain>
    </source>
</reference>
<evidence type="ECO:0000313" key="2">
    <source>
        <dbReference type="EMBL" id="KAK4083131.1"/>
    </source>
</evidence>
<dbReference type="EMBL" id="JAWRVI010000060">
    <property type="protein sequence ID" value="KAK4083131.1"/>
    <property type="molecule type" value="Genomic_DNA"/>
</dbReference>
<feature type="region of interest" description="Disordered" evidence="1">
    <location>
        <begin position="78"/>
        <end position="103"/>
    </location>
</feature>
<keyword evidence="5" id="KW-1185">Reference proteome</keyword>
<evidence type="ECO:0000313" key="3">
    <source>
        <dbReference type="EMBL" id="PWI69751.1"/>
    </source>
</evidence>
<proteinExistence type="predicted"/>
<organism evidence="3 4">
    <name type="scientific">Purpureocillium lilacinum</name>
    <name type="common">Paecilomyces lilacinus</name>
    <dbReference type="NCBI Taxonomy" id="33203"/>
    <lineage>
        <taxon>Eukaryota</taxon>
        <taxon>Fungi</taxon>
        <taxon>Dikarya</taxon>
        <taxon>Ascomycota</taxon>
        <taxon>Pezizomycotina</taxon>
        <taxon>Sordariomycetes</taxon>
        <taxon>Hypocreomycetidae</taxon>
        <taxon>Hypocreales</taxon>
        <taxon>Ophiocordycipitaceae</taxon>
        <taxon>Purpureocillium</taxon>
    </lineage>
</organism>
<feature type="region of interest" description="Disordered" evidence="1">
    <location>
        <begin position="293"/>
        <end position="312"/>
    </location>
</feature>